<dbReference type="AlphaFoldDB" id="A0A0C2BT03"/>
<dbReference type="Proteomes" id="UP000031572">
    <property type="component" value="Unassembled WGS sequence"/>
</dbReference>
<organism evidence="2 3">
    <name type="scientific">Noviherbaspirillum autotrophicum</name>
    <dbReference type="NCBI Taxonomy" id="709839"/>
    <lineage>
        <taxon>Bacteria</taxon>
        <taxon>Pseudomonadati</taxon>
        <taxon>Pseudomonadota</taxon>
        <taxon>Betaproteobacteria</taxon>
        <taxon>Burkholderiales</taxon>
        <taxon>Oxalobacteraceae</taxon>
        <taxon>Noviherbaspirillum</taxon>
    </lineage>
</organism>
<evidence type="ECO:0000313" key="2">
    <source>
        <dbReference type="EMBL" id="KIF83184.1"/>
    </source>
</evidence>
<keyword evidence="1" id="KW-0732">Signal</keyword>
<evidence type="ECO:0000256" key="1">
    <source>
        <dbReference type="SAM" id="SignalP"/>
    </source>
</evidence>
<feature type="signal peptide" evidence="1">
    <location>
        <begin position="1"/>
        <end position="23"/>
    </location>
</feature>
<accession>A0A0C2BT03</accession>
<gene>
    <name evidence="2" type="ORF">TSA66_23855</name>
</gene>
<dbReference type="EMBL" id="JWJG01000028">
    <property type="protein sequence ID" value="KIF83184.1"/>
    <property type="molecule type" value="Genomic_DNA"/>
</dbReference>
<dbReference type="RefSeq" id="WP_040041809.1">
    <property type="nucleotide sequence ID" value="NZ_JWJG01000028.1"/>
</dbReference>
<protein>
    <submittedName>
        <fullName evidence="2">Uncharacterized protein</fullName>
    </submittedName>
</protein>
<evidence type="ECO:0000313" key="3">
    <source>
        <dbReference type="Proteomes" id="UP000031572"/>
    </source>
</evidence>
<reference evidence="2 3" key="1">
    <citation type="submission" date="2014-12" db="EMBL/GenBank/DDBJ databases">
        <title>Denitrispirillum autotrophicum gen. nov., sp. nov., Denitrifying, Facultatively Autotrophic Bacteria Isolated from Rice Paddy Soil.</title>
        <authorList>
            <person name="Ishii S."/>
            <person name="Ashida N."/>
            <person name="Ohno H."/>
            <person name="Otsuka S."/>
            <person name="Yokota A."/>
            <person name="Senoo K."/>
        </authorList>
    </citation>
    <scope>NUCLEOTIDE SEQUENCE [LARGE SCALE GENOMIC DNA]</scope>
    <source>
        <strain evidence="2 3">TSA66</strain>
    </source>
</reference>
<comment type="caution">
    <text evidence="2">The sequence shown here is derived from an EMBL/GenBank/DDBJ whole genome shotgun (WGS) entry which is preliminary data.</text>
</comment>
<keyword evidence="3" id="KW-1185">Reference proteome</keyword>
<feature type="chain" id="PRO_5002163258" evidence="1">
    <location>
        <begin position="24"/>
        <end position="155"/>
    </location>
</feature>
<sequence>MHAILKVASAAALALLSQASAHAFDLITEAEYRQEMAAQANGVREIRRRALPAPGAPRIEVLAPNTQGSVAPPFDIRVKFVPENGAQIVADSFKVLYGMFAIDITQRVMQAARFENNVLRIEKANIPAGKHRLTLKIMDNQQREAQQELSVVVAN</sequence>
<dbReference type="OrthoDB" id="8907408at2"/>
<proteinExistence type="predicted"/>
<name>A0A0C2BT03_9BURK</name>